<comment type="similarity">
    <text evidence="1">Belongs to the BolA/IbaG family.</text>
</comment>
<organism evidence="2 3">
    <name type="scientific">Lachancea meyersii CBS 8951</name>
    <dbReference type="NCBI Taxonomy" id="1266667"/>
    <lineage>
        <taxon>Eukaryota</taxon>
        <taxon>Fungi</taxon>
        <taxon>Dikarya</taxon>
        <taxon>Ascomycota</taxon>
        <taxon>Saccharomycotina</taxon>
        <taxon>Saccharomycetes</taxon>
        <taxon>Saccharomycetales</taxon>
        <taxon>Saccharomycetaceae</taxon>
        <taxon>Lachancea</taxon>
    </lineage>
</organism>
<evidence type="ECO:0000256" key="1">
    <source>
        <dbReference type="RuleBase" id="RU003860"/>
    </source>
</evidence>
<dbReference type="PANTHER" id="PTHR46230">
    <property type="match status" value="1"/>
</dbReference>
<dbReference type="OrthoDB" id="411584at2759"/>
<dbReference type="Pfam" id="PF01722">
    <property type="entry name" value="BolA"/>
    <property type="match status" value="1"/>
</dbReference>
<keyword evidence="3" id="KW-1185">Reference proteome</keyword>
<dbReference type="SUPFAM" id="SSF82657">
    <property type="entry name" value="BolA-like"/>
    <property type="match status" value="1"/>
</dbReference>
<accession>A0A1G4ISU3</accession>
<dbReference type="PANTHER" id="PTHR46230:SF7">
    <property type="entry name" value="BOLA-LIKE PROTEIN 1"/>
    <property type="match status" value="1"/>
</dbReference>
<dbReference type="PIRSF" id="PIRSF003113">
    <property type="entry name" value="BolA"/>
    <property type="match status" value="1"/>
</dbReference>
<name>A0A1G4ISU3_9SACH</name>
<dbReference type="Proteomes" id="UP000191144">
    <property type="component" value="Chromosome B"/>
</dbReference>
<dbReference type="EMBL" id="LT598478">
    <property type="protein sequence ID" value="SCU79896.1"/>
    <property type="molecule type" value="Genomic_DNA"/>
</dbReference>
<proteinExistence type="inferred from homology"/>
<dbReference type="AlphaFoldDB" id="A0A1G4ISU3"/>
<sequence length="122" mass="14119">MFRQAFRQMSVAANRSVEGPIAQCIDRKIRQKFPDLQHFALFNDSYKHSHHHGMAEAENKIESHFRLEIVSDGFQGLTLPKRHRLIYSLLDAELQNGVHALQLQTRTGAEQARKQQQQQQQG</sequence>
<reference evidence="3" key="1">
    <citation type="submission" date="2016-03" db="EMBL/GenBank/DDBJ databases">
        <authorList>
            <person name="Devillers Hugo."/>
        </authorList>
    </citation>
    <scope>NUCLEOTIDE SEQUENCE [LARGE SCALE GENOMIC DNA]</scope>
</reference>
<dbReference type="Gene3D" id="3.30.300.90">
    <property type="entry name" value="BolA-like"/>
    <property type="match status" value="1"/>
</dbReference>
<dbReference type="InterPro" id="IPR002634">
    <property type="entry name" value="BolA"/>
</dbReference>
<dbReference type="InterPro" id="IPR036065">
    <property type="entry name" value="BolA-like_sf"/>
</dbReference>
<evidence type="ECO:0000313" key="2">
    <source>
        <dbReference type="EMBL" id="SCU79896.1"/>
    </source>
</evidence>
<gene>
    <name evidence="2" type="ORF">LAME_0B00848G</name>
</gene>
<evidence type="ECO:0000313" key="3">
    <source>
        <dbReference type="Proteomes" id="UP000191144"/>
    </source>
</evidence>
<dbReference type="GO" id="GO:0044572">
    <property type="term" value="P:[4Fe-4S] cluster assembly"/>
    <property type="evidence" value="ECO:0007669"/>
    <property type="project" value="TreeGrafter"/>
</dbReference>
<dbReference type="GO" id="GO:0005759">
    <property type="term" value="C:mitochondrial matrix"/>
    <property type="evidence" value="ECO:0007669"/>
    <property type="project" value="TreeGrafter"/>
</dbReference>
<protein>
    <submittedName>
        <fullName evidence="2">LAME_0B00848g1_1</fullName>
    </submittedName>
</protein>